<sequence length="76" mass="8176">MATSEPVWAVAGERTVTCDHCGQGWFWSRHVVMSSSTATMFGVDAFSPEAAVLSCTSCGRLALFEPRALQLFTSTS</sequence>
<organism evidence="1 2">
    <name type="scientific">Brachybacterium avium</name>
    <dbReference type="NCBI Taxonomy" id="2017485"/>
    <lineage>
        <taxon>Bacteria</taxon>
        <taxon>Bacillati</taxon>
        <taxon>Actinomycetota</taxon>
        <taxon>Actinomycetes</taxon>
        <taxon>Micrococcales</taxon>
        <taxon>Dermabacteraceae</taxon>
        <taxon>Brachybacterium</taxon>
    </lineage>
</organism>
<dbReference type="EMBL" id="CP022316">
    <property type="protein sequence ID" value="ASK65736.1"/>
    <property type="molecule type" value="Genomic_DNA"/>
</dbReference>
<reference evidence="2" key="1">
    <citation type="submission" date="2017-07" db="EMBL/GenBank/DDBJ databases">
        <title>Brachybacterium sp. VR2415.</title>
        <authorList>
            <person name="Tak E.J."/>
            <person name="Bae J.-W."/>
        </authorList>
    </citation>
    <scope>NUCLEOTIDE SEQUENCE [LARGE SCALE GENOMIC DNA]</scope>
    <source>
        <strain evidence="2">VR2415</strain>
    </source>
</reference>
<protein>
    <submittedName>
        <fullName evidence="1">Uncharacterized protein</fullName>
    </submittedName>
</protein>
<dbReference type="Proteomes" id="UP000198398">
    <property type="component" value="Chromosome"/>
</dbReference>
<name>A0A220UCU3_9MICO</name>
<evidence type="ECO:0000313" key="2">
    <source>
        <dbReference type="Proteomes" id="UP000198398"/>
    </source>
</evidence>
<keyword evidence="2" id="KW-1185">Reference proteome</keyword>
<evidence type="ECO:0000313" key="1">
    <source>
        <dbReference type="EMBL" id="ASK65736.1"/>
    </source>
</evidence>
<dbReference type="AlphaFoldDB" id="A0A220UCU3"/>
<dbReference type="OrthoDB" id="72206at2"/>
<accession>A0A220UCU3</accession>
<gene>
    <name evidence="1" type="ORF">CFK39_07675</name>
</gene>
<proteinExistence type="predicted"/>
<dbReference type="KEGG" id="brv:CFK39_07675"/>
<dbReference type="RefSeq" id="WP_089064977.1">
    <property type="nucleotide sequence ID" value="NZ_CP022316.1"/>
</dbReference>